<gene>
    <name evidence="1" type="ORF">C475_05090</name>
</gene>
<sequence length="109" mass="10292">MSLPPAVPFATVVSDGFGVSVASAGDAAVSVGRAVSVPGCDAVGARSVERSAVGTGSTVVDLGSSVDGVTPVVGDAGCAAGPVPPRNPEQPASTATTAIATAATVLRCI</sequence>
<reference evidence="1 2" key="1">
    <citation type="journal article" date="2014" name="PLoS Genet.">
        <title>Phylogenetically driven sequencing of extremely halophilic archaea reveals strategies for static and dynamic osmo-response.</title>
        <authorList>
            <person name="Becker E.A."/>
            <person name="Seitzer P.M."/>
            <person name="Tritt A."/>
            <person name="Larsen D."/>
            <person name="Krusor M."/>
            <person name="Yao A.I."/>
            <person name="Wu D."/>
            <person name="Madern D."/>
            <person name="Eisen J.A."/>
            <person name="Darling A.E."/>
            <person name="Facciotti M.T."/>
        </authorList>
    </citation>
    <scope>NUCLEOTIDE SEQUENCE [LARGE SCALE GENOMIC DNA]</scope>
    <source>
        <strain evidence="1 2">2-9-1</strain>
    </source>
</reference>
<accession>M0CZV2</accession>
<protein>
    <submittedName>
        <fullName evidence="1">Uncharacterized protein</fullName>
    </submittedName>
</protein>
<evidence type="ECO:0000313" key="2">
    <source>
        <dbReference type="Proteomes" id="UP000011626"/>
    </source>
</evidence>
<dbReference type="AlphaFoldDB" id="M0CZV2"/>
<keyword evidence="2" id="KW-1185">Reference proteome</keyword>
<dbReference type="Proteomes" id="UP000011626">
    <property type="component" value="Unassembled WGS sequence"/>
</dbReference>
<evidence type="ECO:0000313" key="1">
    <source>
        <dbReference type="EMBL" id="ELZ28153.1"/>
    </source>
</evidence>
<comment type="caution">
    <text evidence="1">The sequence shown here is derived from an EMBL/GenBank/DDBJ whole genome shotgun (WGS) entry which is preliminary data.</text>
</comment>
<dbReference type="EMBL" id="AOIU01000011">
    <property type="protein sequence ID" value="ELZ28153.1"/>
    <property type="molecule type" value="Genomic_DNA"/>
</dbReference>
<proteinExistence type="predicted"/>
<name>M0CZV2_9EURY</name>
<organism evidence="1 2">
    <name type="scientific">Halosimplex carlsbadense 2-9-1</name>
    <dbReference type="NCBI Taxonomy" id="797114"/>
    <lineage>
        <taxon>Archaea</taxon>
        <taxon>Methanobacteriati</taxon>
        <taxon>Methanobacteriota</taxon>
        <taxon>Stenosarchaea group</taxon>
        <taxon>Halobacteria</taxon>
        <taxon>Halobacteriales</taxon>
        <taxon>Haloarculaceae</taxon>
        <taxon>Halosimplex</taxon>
    </lineage>
</organism>
<dbReference type="STRING" id="797114.C475_05090"/>